<dbReference type="RefSeq" id="WP_229678380.1">
    <property type="nucleotide sequence ID" value="NZ_BMKA01000001.1"/>
</dbReference>
<proteinExistence type="predicted"/>
<reference evidence="2" key="1">
    <citation type="journal article" date="2014" name="Int. J. Syst. Evol. Microbiol.">
        <title>Complete genome sequence of Corynebacterium casei LMG S-19264T (=DSM 44701T), isolated from a smear-ripened cheese.</title>
        <authorList>
            <consortium name="US DOE Joint Genome Institute (JGI-PGF)"/>
            <person name="Walter F."/>
            <person name="Albersmeier A."/>
            <person name="Kalinowski J."/>
            <person name="Ruckert C."/>
        </authorList>
    </citation>
    <scope>NUCLEOTIDE SEQUENCE</scope>
    <source>
        <strain evidence="2">CGMCC 1.15880</strain>
    </source>
</reference>
<dbReference type="AlphaFoldDB" id="A0A916VLW3"/>
<feature type="transmembrane region" description="Helical" evidence="1">
    <location>
        <begin position="21"/>
        <end position="41"/>
    </location>
</feature>
<evidence type="ECO:0000313" key="2">
    <source>
        <dbReference type="EMBL" id="GGA05261.1"/>
    </source>
</evidence>
<evidence type="ECO:0000256" key="1">
    <source>
        <dbReference type="SAM" id="Phobius"/>
    </source>
</evidence>
<evidence type="ECO:0000313" key="3">
    <source>
        <dbReference type="Proteomes" id="UP000628017"/>
    </source>
</evidence>
<keyword evidence="1" id="KW-1133">Transmembrane helix</keyword>
<dbReference type="Proteomes" id="UP000628017">
    <property type="component" value="Unassembled WGS sequence"/>
</dbReference>
<gene>
    <name evidence="2" type="ORF">GCM10011498_01000</name>
</gene>
<feature type="transmembrane region" description="Helical" evidence="1">
    <location>
        <begin position="53"/>
        <end position="72"/>
    </location>
</feature>
<accession>A0A916VLW3</accession>
<keyword evidence="3" id="KW-1185">Reference proteome</keyword>
<keyword evidence="1" id="KW-0812">Transmembrane</keyword>
<keyword evidence="1" id="KW-0472">Membrane</keyword>
<protein>
    <recommendedName>
        <fullName evidence="4">DUF3311 domain-containing protein</fullName>
    </recommendedName>
</protein>
<dbReference type="EMBL" id="BMKA01000001">
    <property type="protein sequence ID" value="GGA05261.1"/>
    <property type="molecule type" value="Genomic_DNA"/>
</dbReference>
<sequence>MADPSKRPTLPSRPGRRFRDAATLLPVVGVALLITPVMTVFTRADSLFGLPTPFVYVFSVWGGLILLALLLGRRALRINVSK</sequence>
<name>A0A916VLW3_9RHOB</name>
<comment type="caution">
    <text evidence="2">The sequence shown here is derived from an EMBL/GenBank/DDBJ whole genome shotgun (WGS) entry which is preliminary data.</text>
</comment>
<organism evidence="2 3">
    <name type="scientific">Neptunicoccus cionae</name>
    <dbReference type="NCBI Taxonomy" id="2035344"/>
    <lineage>
        <taxon>Bacteria</taxon>
        <taxon>Pseudomonadati</taxon>
        <taxon>Pseudomonadota</taxon>
        <taxon>Alphaproteobacteria</taxon>
        <taxon>Rhodobacterales</taxon>
        <taxon>Paracoccaceae</taxon>
        <taxon>Neptunicoccus</taxon>
    </lineage>
</organism>
<reference evidence="2" key="2">
    <citation type="submission" date="2020-09" db="EMBL/GenBank/DDBJ databases">
        <authorList>
            <person name="Sun Q."/>
            <person name="Zhou Y."/>
        </authorList>
    </citation>
    <scope>NUCLEOTIDE SEQUENCE</scope>
    <source>
        <strain evidence="2">CGMCC 1.15880</strain>
    </source>
</reference>
<evidence type="ECO:0008006" key="4">
    <source>
        <dbReference type="Google" id="ProtNLM"/>
    </source>
</evidence>